<name>A0ABY1YAC9_9HYPH</name>
<keyword evidence="6" id="KW-0029">Amino-acid transport</keyword>
<evidence type="ECO:0000256" key="2">
    <source>
        <dbReference type="ARBA" id="ARBA00010072"/>
    </source>
</evidence>
<feature type="transmembrane region" description="Helical" evidence="9">
    <location>
        <begin position="52"/>
        <end position="74"/>
    </location>
</feature>
<evidence type="ECO:0000256" key="6">
    <source>
        <dbReference type="ARBA" id="ARBA00022970"/>
    </source>
</evidence>
<dbReference type="Gene3D" id="1.10.3720.10">
    <property type="entry name" value="MetI-like"/>
    <property type="match status" value="1"/>
</dbReference>
<dbReference type="Proteomes" id="UP000294239">
    <property type="component" value="Unassembled WGS sequence"/>
</dbReference>
<keyword evidence="12" id="KW-1185">Reference proteome</keyword>
<comment type="caution">
    <text evidence="11">The sequence shown here is derived from an EMBL/GenBank/DDBJ whole genome shotgun (WGS) entry which is preliminary data.</text>
</comment>
<dbReference type="CDD" id="cd06261">
    <property type="entry name" value="TM_PBP2"/>
    <property type="match status" value="1"/>
</dbReference>
<dbReference type="EMBL" id="SISF01000029">
    <property type="protein sequence ID" value="TBN12631.1"/>
    <property type="molecule type" value="Genomic_DNA"/>
</dbReference>
<feature type="transmembrane region" description="Helical" evidence="9">
    <location>
        <begin position="20"/>
        <end position="40"/>
    </location>
</feature>
<evidence type="ECO:0000256" key="9">
    <source>
        <dbReference type="RuleBase" id="RU363032"/>
    </source>
</evidence>
<dbReference type="RefSeq" id="WP_130977910.1">
    <property type="nucleotide sequence ID" value="NZ_SISF01000029.1"/>
</dbReference>
<evidence type="ECO:0000313" key="12">
    <source>
        <dbReference type="Proteomes" id="UP000294239"/>
    </source>
</evidence>
<reference evidence="11 12" key="1">
    <citation type="submission" date="2019-02" db="EMBL/GenBank/DDBJ databases">
        <title>Current taxonomic status of genus Agrobacterium and description of Agrobacterium cavarae sp. nov. isolated from maize roots.</title>
        <authorList>
            <person name="Flores-Felix J.D."/>
            <person name="Menendez E."/>
            <person name="Ramirez-Bahena M.H."/>
            <person name="Garcia-Fraile P."/>
            <person name="Velazquez E."/>
        </authorList>
    </citation>
    <scope>NUCLEOTIDE SEQUENCE [LARGE SCALE GENOMIC DNA]</scope>
    <source>
        <strain evidence="11 12">RZME10</strain>
    </source>
</reference>
<organism evidence="11 12">
    <name type="scientific">Agrobacterium cavarae</name>
    <dbReference type="NCBI Taxonomy" id="2528239"/>
    <lineage>
        <taxon>Bacteria</taxon>
        <taxon>Pseudomonadati</taxon>
        <taxon>Pseudomonadota</taxon>
        <taxon>Alphaproteobacteria</taxon>
        <taxon>Hyphomicrobiales</taxon>
        <taxon>Rhizobiaceae</taxon>
        <taxon>Rhizobium/Agrobacterium group</taxon>
        <taxon>Agrobacterium</taxon>
    </lineage>
</organism>
<evidence type="ECO:0000256" key="1">
    <source>
        <dbReference type="ARBA" id="ARBA00004429"/>
    </source>
</evidence>
<keyword evidence="5 9" id="KW-0812">Transmembrane</keyword>
<proteinExistence type="inferred from homology"/>
<accession>A0ABY1YAC9</accession>
<keyword evidence="3 9" id="KW-0813">Transport</keyword>
<dbReference type="InterPro" id="IPR000515">
    <property type="entry name" value="MetI-like"/>
</dbReference>
<keyword evidence="7 9" id="KW-1133">Transmembrane helix</keyword>
<evidence type="ECO:0000256" key="3">
    <source>
        <dbReference type="ARBA" id="ARBA00022448"/>
    </source>
</evidence>
<evidence type="ECO:0000256" key="5">
    <source>
        <dbReference type="ARBA" id="ARBA00022692"/>
    </source>
</evidence>
<dbReference type="InterPro" id="IPR035906">
    <property type="entry name" value="MetI-like_sf"/>
</dbReference>
<evidence type="ECO:0000313" key="11">
    <source>
        <dbReference type="EMBL" id="TBN12631.1"/>
    </source>
</evidence>
<comment type="subcellular location">
    <subcellularLocation>
        <location evidence="1">Cell inner membrane</location>
        <topology evidence="1">Multi-pass membrane protein</topology>
    </subcellularLocation>
    <subcellularLocation>
        <location evidence="9">Cell membrane</location>
        <topology evidence="9">Multi-pass membrane protein</topology>
    </subcellularLocation>
</comment>
<gene>
    <name evidence="11" type="ORF">EYC79_10320</name>
</gene>
<dbReference type="PROSITE" id="PS50928">
    <property type="entry name" value="ABC_TM1"/>
    <property type="match status" value="1"/>
</dbReference>
<evidence type="ECO:0000259" key="10">
    <source>
        <dbReference type="PROSITE" id="PS50928"/>
    </source>
</evidence>
<dbReference type="InterPro" id="IPR043429">
    <property type="entry name" value="ArtM/GltK/GlnP/TcyL/YhdX-like"/>
</dbReference>
<dbReference type="InterPro" id="IPR010065">
    <property type="entry name" value="AA_ABC_transptr_permease_3TM"/>
</dbReference>
<evidence type="ECO:0000256" key="8">
    <source>
        <dbReference type="ARBA" id="ARBA00023136"/>
    </source>
</evidence>
<comment type="similarity">
    <text evidence="2">Belongs to the binding-protein-dependent transport system permease family. HisMQ subfamily.</text>
</comment>
<feature type="domain" description="ABC transmembrane type-1" evidence="10">
    <location>
        <begin position="12"/>
        <end position="203"/>
    </location>
</feature>
<keyword evidence="8 9" id="KW-0472">Membrane</keyword>
<feature type="transmembrane region" description="Helical" evidence="9">
    <location>
        <begin position="184"/>
        <end position="206"/>
    </location>
</feature>
<protein>
    <submittedName>
        <fullName evidence="11">Amino acid ABC transporter permease</fullName>
    </submittedName>
</protein>
<evidence type="ECO:0000256" key="7">
    <source>
        <dbReference type="ARBA" id="ARBA00022989"/>
    </source>
</evidence>
<keyword evidence="4" id="KW-1003">Cell membrane</keyword>
<dbReference type="GeneID" id="301041572"/>
<sequence>MDRTVAHIWPALLDGLTTTMTISLTALLFGAPLALLLAACARGRRWTRVPAALYLSFWRGTPILVQLLITFYILPFLGLELEPIVAATLALALNTAAFQSEIYRAGLQAVPKGEIEAARMLGLSPSAIFINIEVPQAVRAMLPALVGEMQALVKNSSLVSVIAVTDLTRRAQQVASSTFRPLEAYASALILYVAVGILIAALGLMLERRLSRRGQN</sequence>
<dbReference type="Pfam" id="PF00528">
    <property type="entry name" value="BPD_transp_1"/>
    <property type="match status" value="1"/>
</dbReference>
<dbReference type="PANTHER" id="PTHR30614:SF0">
    <property type="entry name" value="L-CYSTINE TRANSPORT SYSTEM PERMEASE PROTEIN TCYL"/>
    <property type="match status" value="1"/>
</dbReference>
<evidence type="ECO:0000256" key="4">
    <source>
        <dbReference type="ARBA" id="ARBA00022475"/>
    </source>
</evidence>
<dbReference type="PANTHER" id="PTHR30614">
    <property type="entry name" value="MEMBRANE COMPONENT OF AMINO ACID ABC TRANSPORTER"/>
    <property type="match status" value="1"/>
</dbReference>
<dbReference type="NCBIfam" id="TIGR01726">
    <property type="entry name" value="HEQRo_perm_3TM"/>
    <property type="match status" value="1"/>
</dbReference>
<dbReference type="SUPFAM" id="SSF161098">
    <property type="entry name" value="MetI-like"/>
    <property type="match status" value="1"/>
</dbReference>